<evidence type="ECO:0000256" key="1">
    <source>
        <dbReference type="SAM" id="MobiDB-lite"/>
    </source>
</evidence>
<evidence type="ECO:0000313" key="3">
    <source>
        <dbReference type="Proteomes" id="UP001064489"/>
    </source>
</evidence>
<proteinExistence type="predicted"/>
<reference evidence="2" key="1">
    <citation type="journal article" date="2022" name="Plant J.">
        <title>Strategies of tolerance reflected in two North American maple genomes.</title>
        <authorList>
            <person name="McEvoy S.L."/>
            <person name="Sezen U.U."/>
            <person name="Trouern-Trend A."/>
            <person name="McMahon S.M."/>
            <person name="Schaberg P.G."/>
            <person name="Yang J."/>
            <person name="Wegrzyn J.L."/>
            <person name="Swenson N.G."/>
        </authorList>
    </citation>
    <scope>NUCLEOTIDE SEQUENCE</scope>
    <source>
        <strain evidence="2">91603</strain>
    </source>
</reference>
<comment type="caution">
    <text evidence="2">The sequence shown here is derived from an EMBL/GenBank/DDBJ whole genome shotgun (WGS) entry which is preliminary data.</text>
</comment>
<evidence type="ECO:0000313" key="2">
    <source>
        <dbReference type="EMBL" id="KAI9177487.1"/>
    </source>
</evidence>
<accession>A0AAD5IV21</accession>
<feature type="compositionally biased region" description="Basic and acidic residues" evidence="1">
    <location>
        <begin position="342"/>
        <end position="380"/>
    </location>
</feature>
<name>A0AAD5IV21_ACENE</name>
<gene>
    <name evidence="2" type="ORF">LWI28_015806</name>
</gene>
<dbReference type="EMBL" id="JAJSOW010000102">
    <property type="protein sequence ID" value="KAI9177487.1"/>
    <property type="molecule type" value="Genomic_DNA"/>
</dbReference>
<reference evidence="2" key="2">
    <citation type="submission" date="2023-02" db="EMBL/GenBank/DDBJ databases">
        <authorList>
            <person name="Swenson N.G."/>
            <person name="Wegrzyn J.L."/>
            <person name="Mcevoy S.L."/>
        </authorList>
    </citation>
    <scope>NUCLEOTIDE SEQUENCE</scope>
    <source>
        <strain evidence="2">91603</strain>
        <tissue evidence="2">Leaf</tissue>
    </source>
</reference>
<feature type="region of interest" description="Disordered" evidence="1">
    <location>
        <begin position="290"/>
        <end position="387"/>
    </location>
</feature>
<dbReference type="AlphaFoldDB" id="A0AAD5IV21"/>
<feature type="compositionally biased region" description="Pro residues" evidence="1">
    <location>
        <begin position="324"/>
        <end position="335"/>
    </location>
</feature>
<dbReference type="Proteomes" id="UP001064489">
    <property type="component" value="Chromosome 5"/>
</dbReference>
<keyword evidence="3" id="KW-1185">Reference proteome</keyword>
<organism evidence="2 3">
    <name type="scientific">Acer negundo</name>
    <name type="common">Box elder</name>
    <dbReference type="NCBI Taxonomy" id="4023"/>
    <lineage>
        <taxon>Eukaryota</taxon>
        <taxon>Viridiplantae</taxon>
        <taxon>Streptophyta</taxon>
        <taxon>Embryophyta</taxon>
        <taxon>Tracheophyta</taxon>
        <taxon>Spermatophyta</taxon>
        <taxon>Magnoliopsida</taxon>
        <taxon>eudicotyledons</taxon>
        <taxon>Gunneridae</taxon>
        <taxon>Pentapetalae</taxon>
        <taxon>rosids</taxon>
        <taxon>malvids</taxon>
        <taxon>Sapindales</taxon>
        <taxon>Sapindaceae</taxon>
        <taxon>Hippocastanoideae</taxon>
        <taxon>Acereae</taxon>
        <taxon>Acer</taxon>
    </lineage>
</organism>
<feature type="compositionally biased region" description="Polar residues" evidence="1">
    <location>
        <begin position="303"/>
        <end position="315"/>
    </location>
</feature>
<sequence>MWDLKPMILARKQAGQPISPSLEEEFNNLPQSLQQAWDEAATFPSYHKIVERELDEVLDWVQDVFGDSEEDEEEETEEKVKEVEDVPFEEPLLYKELKPYVPPITLPSQPEQENVVTFPLKGEEVEKEDTEEKVKEAEDVPFEAPLIYKELKPYVYPITLLSQPKQEDVVTFPLKGEEVEKEEMEEQGKEAEDDQVSGTVIAKGPKCGRLFPLTLQPANASPSVMYPAVILPTAPLVSSSPSSISLTANVGISLRSSRPTDTTHLTPAKSRTSLPAKLFTLPMARSPLSEMAARASRVRSIPGQIQRQAPATSSMKPVDHSLVSPPPHLPRPRPIVPSRSQLRVDKAKETGADMLLEEHIDGTGKMQIREDEEKKKIRRDEEDEMQV</sequence>
<protein>
    <submittedName>
        <fullName evidence="2">Uncharacterized protein</fullName>
    </submittedName>
</protein>